<dbReference type="Proteomes" id="UP001589788">
    <property type="component" value="Unassembled WGS sequence"/>
</dbReference>
<dbReference type="SUPFAM" id="SSF52402">
    <property type="entry name" value="Adenine nucleotide alpha hydrolases-like"/>
    <property type="match status" value="1"/>
</dbReference>
<keyword evidence="4" id="KW-0813">Transport</keyword>
<evidence type="ECO:0000256" key="6">
    <source>
        <dbReference type="ARBA" id="ARBA00022692"/>
    </source>
</evidence>
<feature type="domain" description="Cation/H+ exchanger transmembrane" evidence="15">
    <location>
        <begin position="38"/>
        <end position="418"/>
    </location>
</feature>
<dbReference type="InterPro" id="IPR006016">
    <property type="entry name" value="UspA"/>
</dbReference>
<evidence type="ECO:0000256" key="8">
    <source>
        <dbReference type="ARBA" id="ARBA00023053"/>
    </source>
</evidence>
<dbReference type="CDD" id="cd00293">
    <property type="entry name" value="USP-like"/>
    <property type="match status" value="1"/>
</dbReference>
<evidence type="ECO:0000256" key="12">
    <source>
        <dbReference type="SAM" id="MobiDB-lite"/>
    </source>
</evidence>
<evidence type="ECO:0000256" key="3">
    <source>
        <dbReference type="ARBA" id="ARBA00008791"/>
    </source>
</evidence>
<dbReference type="EMBL" id="JBHLYQ010000029">
    <property type="protein sequence ID" value="MFC0081401.1"/>
    <property type="molecule type" value="Genomic_DNA"/>
</dbReference>
<feature type="region of interest" description="Disordered" evidence="12">
    <location>
        <begin position="733"/>
        <end position="757"/>
    </location>
</feature>
<feature type="compositionally biased region" description="Pro residues" evidence="12">
    <location>
        <begin position="737"/>
        <end position="751"/>
    </location>
</feature>
<dbReference type="PANTHER" id="PTHR43562:SF3">
    <property type="entry name" value="SODIUM ION_PROTON EXCHANGER (EUROFUNG)"/>
    <property type="match status" value="1"/>
</dbReference>
<dbReference type="InterPro" id="IPR014729">
    <property type="entry name" value="Rossmann-like_a/b/a_fold"/>
</dbReference>
<dbReference type="InterPro" id="IPR006153">
    <property type="entry name" value="Cation/H_exchanger_TM"/>
</dbReference>
<evidence type="ECO:0000256" key="10">
    <source>
        <dbReference type="ARBA" id="ARBA00023136"/>
    </source>
</evidence>
<evidence type="ECO:0000256" key="5">
    <source>
        <dbReference type="ARBA" id="ARBA00022449"/>
    </source>
</evidence>
<dbReference type="InterPro" id="IPR038770">
    <property type="entry name" value="Na+/solute_symporter_sf"/>
</dbReference>
<feature type="transmembrane region" description="Helical" evidence="13">
    <location>
        <begin position="153"/>
        <end position="176"/>
    </location>
</feature>
<evidence type="ECO:0000256" key="13">
    <source>
        <dbReference type="SAM" id="Phobius"/>
    </source>
</evidence>
<dbReference type="PRINTS" id="PR01438">
    <property type="entry name" value="UNVRSLSTRESS"/>
</dbReference>
<keyword evidence="8" id="KW-0915">Sodium</keyword>
<evidence type="ECO:0000259" key="15">
    <source>
        <dbReference type="Pfam" id="PF00999"/>
    </source>
</evidence>
<proteinExistence type="inferred from homology"/>
<keyword evidence="5" id="KW-0050">Antiport</keyword>
<feature type="transmembrane region" description="Helical" evidence="13">
    <location>
        <begin position="22"/>
        <end position="39"/>
    </location>
</feature>
<organism evidence="16 17">
    <name type="scientific">Aciditerrimonas ferrireducens</name>
    <dbReference type="NCBI Taxonomy" id="667306"/>
    <lineage>
        <taxon>Bacteria</taxon>
        <taxon>Bacillati</taxon>
        <taxon>Actinomycetota</taxon>
        <taxon>Acidimicrobiia</taxon>
        <taxon>Acidimicrobiales</taxon>
        <taxon>Acidimicrobiaceae</taxon>
        <taxon>Aciditerrimonas</taxon>
    </lineage>
</organism>
<evidence type="ECO:0000256" key="1">
    <source>
        <dbReference type="ARBA" id="ARBA00004141"/>
    </source>
</evidence>
<sequence length="757" mass="77579">MSTASNTVLATVLLPPVPGERLVVFFTQLAALLGAARLLGAGARRLRLPPVVGELLAGLVLGPSVLGLLWPAAGRWVLPTSPAGSDLLQAVAEVALLVLLVAVGSETDLALIRSLGPGALAVAASSLIVPLAAGLVVAVLLTPTLRAPGGSPVAFDLLLAGALGVSSLPVVAKILGDLRLLRRSFAQLALAAGTANDVTAFLLATVATGLTRHGGQAHADPAARLALALGGLVVLSLLLFSVGQRLLDHALREVRRSGPNLEGALGVALVAALSAAALTQALGIEGALGGFLVGVALGRSRFQQPAATEELERLTSAVFAPLFFATAGLRVDLRDLATPRLATALLAMVLAALASKLLAGWLGAWLSRRSLREGTALGVVLNGRGTLQVILAGAGLTAHVFTPAAYSAVIVLALISSLPLAPALQALVARWPGSPDERARLADEARFATNQLVRPGRLLLASDGNPDATLAATVLHQAWPTDQPVTVLTADPGVPRPTPLRTATWPFPGRPVERRAVATDRVADAVLAEARLGYAVVGLGAPPHPPTDHVFGVQTDAVVAATPVPVVVARRARQRRRGRGPRSGHALPEDLRFERILVPVSGSRAARAALELAAGVAAAQRATVLLAHVAPPRRGSSSSRALAPEGPAERAGQAVLREAERLARQVGLRPQVLGRRSDAPAQALARLAAEVDADLVVLGVTSRQAEGRLALGSTVPSLLERLEMAVVAVVLPQAPSAEPPTPPPEPPPGAPKTPDDP</sequence>
<dbReference type="Pfam" id="PF00582">
    <property type="entry name" value="Usp"/>
    <property type="match status" value="1"/>
</dbReference>
<feature type="transmembrane region" description="Helical" evidence="13">
    <location>
        <begin position="51"/>
        <end position="70"/>
    </location>
</feature>
<dbReference type="Gene3D" id="3.40.50.620">
    <property type="entry name" value="HUPs"/>
    <property type="match status" value="1"/>
</dbReference>
<evidence type="ECO:0000256" key="11">
    <source>
        <dbReference type="ARBA" id="ARBA00023201"/>
    </source>
</evidence>
<feature type="transmembrane region" description="Helical" evidence="13">
    <location>
        <begin position="261"/>
        <end position="278"/>
    </location>
</feature>
<evidence type="ECO:0000259" key="14">
    <source>
        <dbReference type="Pfam" id="PF00582"/>
    </source>
</evidence>
<evidence type="ECO:0000256" key="2">
    <source>
        <dbReference type="ARBA" id="ARBA00005551"/>
    </source>
</evidence>
<keyword evidence="9" id="KW-0406">Ion transport</keyword>
<dbReference type="InterPro" id="IPR006015">
    <property type="entry name" value="Universal_stress_UspA"/>
</dbReference>
<feature type="transmembrane region" description="Helical" evidence="13">
    <location>
        <begin position="343"/>
        <end position="364"/>
    </location>
</feature>
<evidence type="ECO:0000313" key="16">
    <source>
        <dbReference type="EMBL" id="MFC0081401.1"/>
    </source>
</evidence>
<comment type="caution">
    <text evidence="16">The sequence shown here is derived from an EMBL/GenBank/DDBJ whole genome shotgun (WGS) entry which is preliminary data.</text>
</comment>
<protein>
    <submittedName>
        <fullName evidence="16">Cation:proton antiporter</fullName>
    </submittedName>
</protein>
<evidence type="ECO:0000256" key="7">
    <source>
        <dbReference type="ARBA" id="ARBA00022989"/>
    </source>
</evidence>
<feature type="transmembrane region" description="Helical" evidence="13">
    <location>
        <begin position="90"/>
        <end position="112"/>
    </location>
</feature>
<feature type="transmembrane region" description="Helical" evidence="13">
    <location>
        <begin position="119"/>
        <end position="141"/>
    </location>
</feature>
<dbReference type="Gene3D" id="1.20.1530.20">
    <property type="match status" value="1"/>
</dbReference>
<keyword evidence="11" id="KW-0739">Sodium transport</keyword>
<dbReference type="RefSeq" id="WP_377788610.1">
    <property type="nucleotide sequence ID" value="NZ_JBHLYQ010000029.1"/>
</dbReference>
<name>A0ABV6C3H9_9ACTN</name>
<keyword evidence="10 13" id="KW-0472">Membrane</keyword>
<evidence type="ECO:0000256" key="9">
    <source>
        <dbReference type="ARBA" id="ARBA00023065"/>
    </source>
</evidence>
<comment type="similarity">
    <text evidence="3">Belongs to the universal stress protein A family.</text>
</comment>
<feature type="domain" description="UspA" evidence="14">
    <location>
        <begin position="593"/>
        <end position="729"/>
    </location>
</feature>
<feature type="transmembrane region" description="Helical" evidence="13">
    <location>
        <begin position="222"/>
        <end position="240"/>
    </location>
</feature>
<comment type="subcellular location">
    <subcellularLocation>
        <location evidence="1">Membrane</location>
        <topology evidence="1">Multi-pass membrane protein</topology>
    </subcellularLocation>
</comment>
<evidence type="ECO:0000256" key="4">
    <source>
        <dbReference type="ARBA" id="ARBA00022448"/>
    </source>
</evidence>
<keyword evidence="6 13" id="KW-0812">Transmembrane</keyword>
<feature type="transmembrane region" description="Helical" evidence="13">
    <location>
        <begin position="188"/>
        <end position="210"/>
    </location>
</feature>
<evidence type="ECO:0000313" key="17">
    <source>
        <dbReference type="Proteomes" id="UP001589788"/>
    </source>
</evidence>
<dbReference type="PANTHER" id="PTHR43562">
    <property type="entry name" value="NAPA-TYPE SODIUM/HYDROGEN ANTIPORTER"/>
    <property type="match status" value="1"/>
</dbReference>
<accession>A0ABV6C3H9</accession>
<comment type="similarity">
    <text evidence="2">Belongs to the monovalent cation:proton antiporter 2 (CPA2) transporter (TC 2.A.37) family.</text>
</comment>
<keyword evidence="17" id="KW-1185">Reference proteome</keyword>
<feature type="compositionally biased region" description="Low complexity" evidence="12">
    <location>
        <begin position="630"/>
        <end position="644"/>
    </location>
</feature>
<gene>
    <name evidence="16" type="ORF">ACFFRE_04440</name>
</gene>
<dbReference type="Pfam" id="PF00999">
    <property type="entry name" value="Na_H_Exchanger"/>
    <property type="match status" value="1"/>
</dbReference>
<reference evidence="16 17" key="1">
    <citation type="submission" date="2024-09" db="EMBL/GenBank/DDBJ databases">
        <authorList>
            <person name="Sun Q."/>
            <person name="Mori K."/>
        </authorList>
    </citation>
    <scope>NUCLEOTIDE SEQUENCE [LARGE SCALE GENOMIC DNA]</scope>
    <source>
        <strain evidence="16 17">JCM 15389</strain>
    </source>
</reference>
<feature type="region of interest" description="Disordered" evidence="12">
    <location>
        <begin position="630"/>
        <end position="652"/>
    </location>
</feature>
<keyword evidence="7 13" id="KW-1133">Transmembrane helix</keyword>